<dbReference type="RefSeq" id="XP_030047682.1">
    <property type="nucleotide sequence ID" value="XM_030191822.1"/>
</dbReference>
<reference evidence="5" key="1">
    <citation type="submission" date="2025-08" db="UniProtKB">
        <authorList>
            <consortium name="RefSeq"/>
        </authorList>
    </citation>
    <scope>IDENTIFICATION</scope>
</reference>
<name>A0A6P7WWV8_9AMPH</name>
<dbReference type="Gene3D" id="3.10.100.10">
    <property type="entry name" value="Mannose-Binding Protein A, subunit A"/>
    <property type="match status" value="1"/>
</dbReference>
<organism evidence="4 5">
    <name type="scientific">Microcaecilia unicolor</name>
    <dbReference type="NCBI Taxonomy" id="1415580"/>
    <lineage>
        <taxon>Eukaryota</taxon>
        <taxon>Metazoa</taxon>
        <taxon>Chordata</taxon>
        <taxon>Craniata</taxon>
        <taxon>Vertebrata</taxon>
        <taxon>Euteleostomi</taxon>
        <taxon>Amphibia</taxon>
        <taxon>Gymnophiona</taxon>
        <taxon>Siphonopidae</taxon>
        <taxon>Microcaecilia</taxon>
    </lineage>
</organism>
<protein>
    <submittedName>
        <fullName evidence="5">Asialoglycoprotein receptor 2-like</fullName>
    </submittedName>
</protein>
<dbReference type="InterPro" id="IPR016187">
    <property type="entry name" value="CTDL_fold"/>
</dbReference>
<dbReference type="OrthoDB" id="2142683at2759"/>
<dbReference type="Proteomes" id="UP000515156">
    <property type="component" value="Chromosome 2"/>
</dbReference>
<dbReference type="InterPro" id="IPR016186">
    <property type="entry name" value="C-type_lectin-like/link_sf"/>
</dbReference>
<dbReference type="KEGG" id="muo:115461777"/>
<comment type="subcellular location">
    <subcellularLocation>
        <location evidence="1">Membrane</location>
        <topology evidence="1">Single-pass membrane protein</topology>
    </subcellularLocation>
</comment>
<dbReference type="SUPFAM" id="SSF56436">
    <property type="entry name" value="C-type lectin-like"/>
    <property type="match status" value="1"/>
</dbReference>
<dbReference type="InterPro" id="IPR001304">
    <property type="entry name" value="C-type_lectin-like"/>
</dbReference>
<dbReference type="InterPro" id="IPR051379">
    <property type="entry name" value="C-type_Lectin_Receptor_IMM"/>
</dbReference>
<dbReference type="InterPro" id="IPR033992">
    <property type="entry name" value="NKR-like_CTLD"/>
</dbReference>
<evidence type="ECO:0000313" key="4">
    <source>
        <dbReference type="Proteomes" id="UP000515156"/>
    </source>
</evidence>
<evidence type="ECO:0000313" key="5">
    <source>
        <dbReference type="RefSeq" id="XP_030047682.1"/>
    </source>
</evidence>
<feature type="domain" description="C-type lectin" evidence="3">
    <location>
        <begin position="61"/>
        <end position="166"/>
    </location>
</feature>
<dbReference type="CDD" id="cd03593">
    <property type="entry name" value="CLECT_NK_receptors_like"/>
    <property type="match status" value="1"/>
</dbReference>
<dbReference type="Pfam" id="PF00059">
    <property type="entry name" value="Lectin_C"/>
    <property type="match status" value="1"/>
</dbReference>
<dbReference type="PANTHER" id="PTHR46746">
    <property type="entry name" value="KILLER CELL LECTIN-LIKE RECEPTOR SUBFAMILY F MEMBER 2"/>
    <property type="match status" value="1"/>
</dbReference>
<keyword evidence="2" id="KW-0430">Lectin</keyword>
<gene>
    <name evidence="5" type="primary">LOC115461777</name>
</gene>
<accession>A0A6P7WWV8</accession>
<evidence type="ECO:0000259" key="3">
    <source>
        <dbReference type="PROSITE" id="PS50041"/>
    </source>
</evidence>
<dbReference type="GO" id="GO:0005886">
    <property type="term" value="C:plasma membrane"/>
    <property type="evidence" value="ECO:0007669"/>
    <property type="project" value="TreeGrafter"/>
</dbReference>
<evidence type="ECO:0000256" key="2">
    <source>
        <dbReference type="ARBA" id="ARBA00022734"/>
    </source>
</evidence>
<dbReference type="GO" id="GO:0030246">
    <property type="term" value="F:carbohydrate binding"/>
    <property type="evidence" value="ECO:0007669"/>
    <property type="project" value="UniProtKB-KW"/>
</dbReference>
<keyword evidence="4" id="KW-1185">Reference proteome</keyword>
<dbReference type="SMART" id="SM00034">
    <property type="entry name" value="CLECT"/>
    <property type="match status" value="1"/>
</dbReference>
<dbReference type="PROSITE" id="PS50041">
    <property type="entry name" value="C_TYPE_LECTIN_2"/>
    <property type="match status" value="1"/>
</dbReference>
<dbReference type="GeneID" id="115461777"/>
<dbReference type="InParanoid" id="A0A6P7WWV8"/>
<sequence length="196" mass="22837">MVQRILDFQILPILLNLEQFGTKAKVQNLSDELQKTNSFIQEWKTVLSGQHHFCMAGWLQNDGNCYYFSKRRKTWEESRKFCEIQDAELLVIKDNRTLSFIRENSNGAGYFIGLKKEQSVWKWIDGTILDKSFNVQVSGDASNCVRVSSGGLWNEDCTNQIQWICEKNAFKFKQFWSSLLPPSFFEHENPTSRSTD</sequence>
<dbReference type="AlphaFoldDB" id="A0A6P7WWV8"/>
<proteinExistence type="predicted"/>
<dbReference type="PANTHER" id="PTHR46746:SF3">
    <property type="entry name" value="C-TYPE LECTIN DOMAIN-CONTAINING PROTEIN-RELATED"/>
    <property type="match status" value="1"/>
</dbReference>
<evidence type="ECO:0000256" key="1">
    <source>
        <dbReference type="ARBA" id="ARBA00004167"/>
    </source>
</evidence>